<feature type="compositionally biased region" description="Acidic residues" evidence="1">
    <location>
        <begin position="377"/>
        <end position="392"/>
    </location>
</feature>
<sequence>MTAAAAAAAAADFPRFSELPAEIRRMIWRETLDAHADAPMALPYHPFQAFRKPPPGSSSSNNPYPPLTVRIPTPVALYVSREARDVAKAFLRERGAEMYAPLRALGEAGTDGEGGKDGKDKKRTMAGEPMARRPVDWAAGDVLYVPRGYRRALESATLQIRNAGISSSGDDDEFDDSEDGDMSDFEEDFDEDDEDMDEEEEEEEEDARAMGLSIENAGGGLGHNPAESDTDSELEDERAERECKAEVLSQVRFLAVPAFTAYYNTPWLVFTLEGMPKVEKVFVVWGELPFIGAREVEGGVLGVDDERECVRFEVIPENDEEWTWEKGGKRGKTEKDGELEEKEKAGDNAKTEEEDGKKMEDEEPEKKKTKDEADKQGEEDEEDEEDEDDDEGTGPLVSMWFEDSNSGRMAQEVGRLGMWMTEMSNVFAITEMEPSVADRFFEKEDSFVPVRIVRWKDGEWRHGDA</sequence>
<evidence type="ECO:0000256" key="1">
    <source>
        <dbReference type="SAM" id="MobiDB-lite"/>
    </source>
</evidence>
<dbReference type="AlphaFoldDB" id="A0A086T275"/>
<feature type="domain" description="2EXR" evidence="2">
    <location>
        <begin position="13"/>
        <end position="88"/>
    </location>
</feature>
<proteinExistence type="predicted"/>
<evidence type="ECO:0000313" key="3">
    <source>
        <dbReference type="EMBL" id="KFH43457.1"/>
    </source>
</evidence>
<dbReference type="Proteomes" id="UP000029964">
    <property type="component" value="Unassembled WGS sequence"/>
</dbReference>
<feature type="region of interest" description="Disordered" evidence="1">
    <location>
        <begin position="106"/>
        <end position="129"/>
    </location>
</feature>
<organism evidence="3 4">
    <name type="scientific">Hapsidospora chrysogenum (strain ATCC 11550 / CBS 779.69 / DSM 880 / IAM 14645 / JCM 23072 / IMI 49137)</name>
    <name type="common">Acremonium chrysogenum</name>
    <dbReference type="NCBI Taxonomy" id="857340"/>
    <lineage>
        <taxon>Eukaryota</taxon>
        <taxon>Fungi</taxon>
        <taxon>Dikarya</taxon>
        <taxon>Ascomycota</taxon>
        <taxon>Pezizomycotina</taxon>
        <taxon>Sordariomycetes</taxon>
        <taxon>Hypocreomycetidae</taxon>
        <taxon>Hypocreales</taxon>
        <taxon>Bionectriaceae</taxon>
        <taxon>Hapsidospora</taxon>
    </lineage>
</organism>
<evidence type="ECO:0000259" key="2">
    <source>
        <dbReference type="Pfam" id="PF20150"/>
    </source>
</evidence>
<dbReference type="Pfam" id="PF20150">
    <property type="entry name" value="2EXR"/>
    <property type="match status" value="1"/>
</dbReference>
<reference evidence="4" key="1">
    <citation type="journal article" date="2014" name="Genome Announc.">
        <title>Genome sequence and annotation of Acremonium chrysogenum, producer of the beta-lactam antibiotic cephalosporin C.</title>
        <authorList>
            <person name="Terfehr D."/>
            <person name="Dahlmann T.A."/>
            <person name="Specht T."/>
            <person name="Zadra I."/>
            <person name="Kuernsteiner H."/>
            <person name="Kueck U."/>
        </authorList>
    </citation>
    <scope>NUCLEOTIDE SEQUENCE [LARGE SCALE GENOMIC DNA]</scope>
    <source>
        <strain evidence="4">ATCC 11550 / CBS 779.69 / DSM 880 / IAM 14645 / JCM 23072 / IMI 49137</strain>
    </source>
</reference>
<keyword evidence="4" id="KW-1185">Reference proteome</keyword>
<dbReference type="OrthoDB" id="3473305at2759"/>
<dbReference type="STRING" id="857340.A0A086T275"/>
<feature type="region of interest" description="Disordered" evidence="1">
    <location>
        <begin position="323"/>
        <end position="405"/>
    </location>
</feature>
<gene>
    <name evidence="3" type="ORF">ACRE_057980</name>
</gene>
<name>A0A086T275_HAPC1</name>
<dbReference type="HOGENOM" id="CLU_587877_0_0_1"/>
<feature type="compositionally biased region" description="Acidic residues" evidence="1">
    <location>
        <begin position="228"/>
        <end position="237"/>
    </location>
</feature>
<evidence type="ECO:0000313" key="4">
    <source>
        <dbReference type="Proteomes" id="UP000029964"/>
    </source>
</evidence>
<feature type="compositionally biased region" description="Basic and acidic residues" evidence="1">
    <location>
        <begin position="113"/>
        <end position="129"/>
    </location>
</feature>
<dbReference type="EMBL" id="JPKY01000069">
    <property type="protein sequence ID" value="KFH43457.1"/>
    <property type="molecule type" value="Genomic_DNA"/>
</dbReference>
<comment type="caution">
    <text evidence="3">The sequence shown here is derived from an EMBL/GenBank/DDBJ whole genome shotgun (WGS) entry which is preliminary data.</text>
</comment>
<protein>
    <recommendedName>
        <fullName evidence="2">2EXR domain-containing protein</fullName>
    </recommendedName>
</protein>
<feature type="region of interest" description="Disordered" evidence="1">
    <location>
        <begin position="164"/>
        <end position="241"/>
    </location>
</feature>
<dbReference type="InterPro" id="IPR045518">
    <property type="entry name" value="2EXR"/>
</dbReference>
<feature type="compositionally biased region" description="Acidic residues" evidence="1">
    <location>
        <begin position="169"/>
        <end position="206"/>
    </location>
</feature>
<accession>A0A086T275</accession>
<feature type="compositionally biased region" description="Basic and acidic residues" evidence="1">
    <location>
        <begin position="323"/>
        <end position="376"/>
    </location>
</feature>